<evidence type="ECO:0000256" key="1">
    <source>
        <dbReference type="ARBA" id="ARBA00004651"/>
    </source>
</evidence>
<evidence type="ECO:0000256" key="5">
    <source>
        <dbReference type="ARBA" id="ARBA00023136"/>
    </source>
</evidence>
<evidence type="ECO:0000313" key="7">
    <source>
        <dbReference type="EMBL" id="CAB4791123.1"/>
    </source>
</evidence>
<dbReference type="Pfam" id="PF09678">
    <property type="entry name" value="Caa3_CtaG"/>
    <property type="match status" value="1"/>
</dbReference>
<feature type="transmembrane region" description="Helical" evidence="6">
    <location>
        <begin position="125"/>
        <end position="143"/>
    </location>
</feature>
<sequence>MLAEATTSVAEQLGRVWKFQAHPEVWVIMLGIIAAYVYMVRVIGPEAVPEGPRVSKKQVICFSAGILIFWSGSDWPIHDLAENYLYSVHMVQHLMMSYFLAPLFLLAIPEWMGRALIGNGRAYRAAKFVCAPIAAGVIFNGYVMVTHIPGVVNASVGNALMHYGLHTVLVLTSLIAFMPVCGPIPEWHLKPAGKMIYLFLESVVPTVPAAWLTFAEGTVYKRYDVPIRVWGLTVSEDQQIAGAIMKLGGSVYLWTIIGVVFFRHFITGQAREMRLKRTDEAPITGYVNDDESLTYDQVVKAFRESPAAVEPGVSRKAD</sequence>
<accession>A0A6J6X5R4</accession>
<feature type="transmembrane region" description="Helical" evidence="6">
    <location>
        <begin position="196"/>
        <end position="220"/>
    </location>
</feature>
<feature type="transmembrane region" description="Helical" evidence="6">
    <location>
        <begin position="163"/>
        <end position="184"/>
    </location>
</feature>
<organism evidence="7">
    <name type="scientific">freshwater metagenome</name>
    <dbReference type="NCBI Taxonomy" id="449393"/>
    <lineage>
        <taxon>unclassified sequences</taxon>
        <taxon>metagenomes</taxon>
        <taxon>ecological metagenomes</taxon>
    </lineage>
</organism>
<evidence type="ECO:0000256" key="2">
    <source>
        <dbReference type="ARBA" id="ARBA00022475"/>
    </source>
</evidence>
<dbReference type="InterPro" id="IPR019108">
    <property type="entry name" value="Caa3_assmbl_CtaG-rel"/>
</dbReference>
<dbReference type="AlphaFoldDB" id="A0A6J6X5R4"/>
<evidence type="ECO:0000256" key="3">
    <source>
        <dbReference type="ARBA" id="ARBA00022692"/>
    </source>
</evidence>
<dbReference type="EMBL" id="CAFAAJ010000011">
    <property type="protein sequence ID" value="CAB4791123.1"/>
    <property type="molecule type" value="Genomic_DNA"/>
</dbReference>
<evidence type="ECO:0000256" key="4">
    <source>
        <dbReference type="ARBA" id="ARBA00022989"/>
    </source>
</evidence>
<keyword evidence="3 6" id="KW-0812">Transmembrane</keyword>
<feature type="transmembrane region" description="Helical" evidence="6">
    <location>
        <begin position="93"/>
        <end position="113"/>
    </location>
</feature>
<proteinExistence type="predicted"/>
<gene>
    <name evidence="7" type="ORF">UFOPK3001_00269</name>
</gene>
<keyword evidence="2" id="KW-1003">Cell membrane</keyword>
<keyword evidence="5 6" id="KW-0472">Membrane</keyword>
<feature type="transmembrane region" description="Helical" evidence="6">
    <location>
        <begin position="240"/>
        <end position="266"/>
    </location>
</feature>
<dbReference type="GO" id="GO:0005886">
    <property type="term" value="C:plasma membrane"/>
    <property type="evidence" value="ECO:0007669"/>
    <property type="project" value="UniProtKB-SubCell"/>
</dbReference>
<comment type="subcellular location">
    <subcellularLocation>
        <location evidence="1">Cell membrane</location>
        <topology evidence="1">Multi-pass membrane protein</topology>
    </subcellularLocation>
</comment>
<reference evidence="7" key="1">
    <citation type="submission" date="2020-05" db="EMBL/GenBank/DDBJ databases">
        <authorList>
            <person name="Chiriac C."/>
            <person name="Salcher M."/>
            <person name="Ghai R."/>
            <person name="Kavagutti S V."/>
        </authorList>
    </citation>
    <scope>NUCLEOTIDE SEQUENCE</scope>
</reference>
<name>A0A6J6X5R4_9ZZZZ</name>
<keyword evidence="4 6" id="KW-1133">Transmembrane helix</keyword>
<feature type="transmembrane region" description="Helical" evidence="6">
    <location>
        <begin position="25"/>
        <end position="44"/>
    </location>
</feature>
<evidence type="ECO:0000256" key="6">
    <source>
        <dbReference type="SAM" id="Phobius"/>
    </source>
</evidence>
<protein>
    <submittedName>
        <fullName evidence="7">Unannotated protein</fullName>
    </submittedName>
</protein>